<dbReference type="Proteomes" id="UP000070089">
    <property type="component" value="Unassembled WGS sequence"/>
</dbReference>
<dbReference type="OrthoDB" id="10255342at2759"/>
<evidence type="ECO:0000313" key="3">
    <source>
        <dbReference type="Proteomes" id="UP000070089"/>
    </source>
</evidence>
<reference evidence="2 3" key="1">
    <citation type="journal article" date="2015" name="Mol. Biochem. Parasitol.">
        <title>Identification of polymorphic genes for use in assemblage B genotyping assays through comparative genomics of multiple assemblage B Giardia duodenalis isolates.</title>
        <authorList>
            <person name="Wielinga C."/>
            <person name="Thompson R.C."/>
            <person name="Monis P."/>
            <person name="Ryan U."/>
        </authorList>
    </citation>
    <scope>NUCLEOTIDE SEQUENCE [LARGE SCALE GENOMIC DNA]</scope>
    <source>
        <strain evidence="2 3">BAH15c1</strain>
    </source>
</reference>
<sequence length="853" mass="94159">MLPNLASEYLNTHRLLSKIEDALNTCIASNLDSPEAYVASVLMQMSPGPCTITKVMLLPTNEILYTVRFCEVLRSFTYRLKPCNFNKLVSLCLSSIPTATLPPETIREFLPSLSLSTFTKSATPSTGSRAQSSQKDRNKPDPKEEAKQNQDCSQPTYAEPLFFDEHLKTPLHGINIFEKINVIWPLLLKSIGGDRDLGIELYDQIFDMSVQVLSSSRLLELRRRATNANTLTMKCPTPMFVIFSWGTVLNLALLPVDHSLLSFQALIHELNTYATSTLAGDGASGPNIAKKKTDAAPLPDSATLFPILLKQDPGFQVSTENPAMAKLIELKDEHFEIRTFDSVRPTIKEKTTGTPNRPADRLKRYFSVVAIFRALVSILQKANENWRHSAKIQLTVDLSEVVSDMKCVTANADDVLRELREKVEAVYPNCRSITPNYSSMVGFLNSFETYPLVSEFEVFLFNILLSQRWGHLDVSFTNCKNIPEESVSIEYDPVAEAAKQEASQAAPKKGTKQPPSQTQQSAPQASDEPAYKPPIVYQSYSKEAVVRQILTSMSQKIALTEVSRQLGSARPEETTVSLSLFFDNTSMASAVGAKLAKYFSSLSQQVKANARQYMKTPAICTLNQADYLDAICVHCHDLEPAKALHYPTKLMLRQGSHESTTSTVAQTSMLSFRGGERQMGITPRAGSRFAGPGSQISASDQRAAACLSKDSTVEAGRSLTRAALPDESVSISKSLTPVEDASTCEEPTSLQGLVVSYQNNETTVLTTEIENISSPQASEDVPQRETPKEKGKEKEKETSKIKDVGAVNENGYINRVTCALIYGYEGLHTSSIKELDELINACMCLKSDGRLIW</sequence>
<comment type="caution">
    <text evidence="2">The sequence shown here is derived from an EMBL/GenBank/DDBJ whole genome shotgun (WGS) entry which is preliminary data.</text>
</comment>
<feature type="compositionally biased region" description="Low complexity" evidence="1">
    <location>
        <begin position="498"/>
        <end position="526"/>
    </location>
</feature>
<feature type="compositionally biased region" description="Basic and acidic residues" evidence="1">
    <location>
        <begin position="781"/>
        <end position="800"/>
    </location>
</feature>
<feature type="compositionally biased region" description="Basic and acidic residues" evidence="1">
    <location>
        <begin position="134"/>
        <end position="148"/>
    </location>
</feature>
<dbReference type="AlphaFoldDB" id="A0A132NQ76"/>
<evidence type="ECO:0000256" key="1">
    <source>
        <dbReference type="SAM" id="MobiDB-lite"/>
    </source>
</evidence>
<feature type="region of interest" description="Disordered" evidence="1">
    <location>
        <begin position="498"/>
        <end position="531"/>
    </location>
</feature>
<evidence type="ECO:0000313" key="2">
    <source>
        <dbReference type="EMBL" id="KWX12224.1"/>
    </source>
</evidence>
<proteinExistence type="predicted"/>
<dbReference type="VEuPathDB" id="GiardiaDB:QR46_3808"/>
<feature type="compositionally biased region" description="Polar residues" evidence="1">
    <location>
        <begin position="119"/>
        <end position="133"/>
    </location>
</feature>
<protein>
    <submittedName>
        <fullName evidence="2">Uncharacterized protein</fullName>
    </submittedName>
</protein>
<name>A0A132NQ76_GIAIN</name>
<feature type="region of interest" description="Disordered" evidence="1">
    <location>
        <begin position="119"/>
        <end position="153"/>
    </location>
</feature>
<organism evidence="2 3">
    <name type="scientific">Giardia duodenalis assemblage B</name>
    <dbReference type="NCBI Taxonomy" id="1394984"/>
    <lineage>
        <taxon>Eukaryota</taxon>
        <taxon>Metamonada</taxon>
        <taxon>Diplomonadida</taxon>
        <taxon>Hexamitidae</taxon>
        <taxon>Giardiinae</taxon>
        <taxon>Giardia</taxon>
    </lineage>
</organism>
<accession>A0A132NQ76</accession>
<feature type="region of interest" description="Disordered" evidence="1">
    <location>
        <begin position="771"/>
        <end position="800"/>
    </location>
</feature>
<dbReference type="EMBL" id="JXTI01000129">
    <property type="protein sequence ID" value="KWX12224.1"/>
    <property type="molecule type" value="Genomic_DNA"/>
</dbReference>
<gene>
    <name evidence="2" type="ORF">QR46_3808</name>
</gene>